<dbReference type="Pfam" id="PF13561">
    <property type="entry name" value="adh_short_C2"/>
    <property type="match status" value="1"/>
</dbReference>
<dbReference type="Proteomes" id="UP000199506">
    <property type="component" value="Unassembled WGS sequence"/>
</dbReference>
<dbReference type="SUPFAM" id="SSF51735">
    <property type="entry name" value="NAD(P)-binding Rossmann-fold domains"/>
    <property type="match status" value="1"/>
</dbReference>
<dbReference type="Gene3D" id="3.40.50.720">
    <property type="entry name" value="NAD(P)-binding Rossmann-like Domain"/>
    <property type="match status" value="1"/>
</dbReference>
<dbReference type="OrthoDB" id="24596at2157"/>
<comment type="similarity">
    <text evidence="1">Belongs to the short-chain dehydrogenases/reductases (SDR) family.</text>
</comment>
<dbReference type="PANTHER" id="PTHR42879:SF2">
    <property type="entry name" value="3-OXOACYL-[ACYL-CARRIER-PROTEIN] REDUCTASE FABG"/>
    <property type="match status" value="1"/>
</dbReference>
<reference evidence="3 4" key="1">
    <citation type="submission" date="2016-10" db="EMBL/GenBank/DDBJ databases">
        <authorList>
            <person name="de Groot N.N."/>
        </authorList>
    </citation>
    <scope>NUCLEOTIDE SEQUENCE [LARGE SCALE GENOMIC DNA]</scope>
    <source>
        <strain evidence="3 4">DSM 11978</strain>
    </source>
</reference>
<sequence>MGKLDGKVAIVTGSTSGMGRDSAKLFAEEGAKVVVTGRNEERAKAVVDDIKSEGNEAIYVIADMANVDDIKKVFDTTMEEYGTVDILFNNAGLLSVTPLLEMTKEEWDKVFDVDVYAALYLTQLVAPVMKEKGKGTIINTCSVASYAAHFGFVGYISSKHAIAGLTKSMAFELGPEIRCNGIAPGAIHTAMVDSIGGVEALQMMVDGAPMKRVGQGEDIAALALFLASDESEFVDGQIIRCDGGFEC</sequence>
<dbReference type="STRING" id="190974.SAMN05216439_0754"/>
<evidence type="ECO:0000259" key="2">
    <source>
        <dbReference type="SMART" id="SM00822"/>
    </source>
</evidence>
<organism evidence="3 4">
    <name type="scientific">Methanobrevibacter gottschalkii</name>
    <dbReference type="NCBI Taxonomy" id="190974"/>
    <lineage>
        <taxon>Archaea</taxon>
        <taxon>Methanobacteriati</taxon>
        <taxon>Methanobacteriota</taxon>
        <taxon>Methanomada group</taxon>
        <taxon>Methanobacteria</taxon>
        <taxon>Methanobacteriales</taxon>
        <taxon>Methanobacteriaceae</taxon>
        <taxon>Methanobrevibacter</taxon>
    </lineage>
</organism>
<proteinExistence type="inferred from homology"/>
<name>A0A1H7FWV1_9EURY</name>
<dbReference type="PANTHER" id="PTHR42879">
    <property type="entry name" value="3-OXOACYL-(ACYL-CARRIER-PROTEIN) REDUCTASE"/>
    <property type="match status" value="1"/>
</dbReference>
<dbReference type="FunFam" id="3.40.50.720:FF:000084">
    <property type="entry name" value="Short-chain dehydrogenase reductase"/>
    <property type="match status" value="1"/>
</dbReference>
<feature type="domain" description="Ketoreductase" evidence="2">
    <location>
        <begin position="7"/>
        <end position="179"/>
    </location>
</feature>
<dbReference type="RefSeq" id="WP_069575704.1">
    <property type="nucleotide sequence ID" value="NZ_FOAK01000001.1"/>
</dbReference>
<dbReference type="InterPro" id="IPR002347">
    <property type="entry name" value="SDR_fam"/>
</dbReference>
<dbReference type="AlphaFoldDB" id="A0A1H7FWV1"/>
<dbReference type="InterPro" id="IPR036291">
    <property type="entry name" value="NAD(P)-bd_dom_sf"/>
</dbReference>
<dbReference type="SMART" id="SM00822">
    <property type="entry name" value="PKS_KR"/>
    <property type="match status" value="1"/>
</dbReference>
<dbReference type="PRINTS" id="PR00081">
    <property type="entry name" value="GDHRDH"/>
</dbReference>
<accession>A0A1H7FWV1</accession>
<dbReference type="InterPro" id="IPR057326">
    <property type="entry name" value="KR_dom"/>
</dbReference>
<protein>
    <submittedName>
        <fullName evidence="3">NAD(P)-dependent dehydrogenase, short-chain alcohol dehydrogenase family</fullName>
    </submittedName>
</protein>
<dbReference type="PRINTS" id="PR00080">
    <property type="entry name" value="SDRFAMILY"/>
</dbReference>
<evidence type="ECO:0000313" key="3">
    <source>
        <dbReference type="EMBL" id="SEK28962.1"/>
    </source>
</evidence>
<evidence type="ECO:0000256" key="1">
    <source>
        <dbReference type="ARBA" id="ARBA00006484"/>
    </source>
</evidence>
<dbReference type="NCBIfam" id="NF005559">
    <property type="entry name" value="PRK07231.1"/>
    <property type="match status" value="1"/>
</dbReference>
<dbReference type="EMBL" id="FOAK01000001">
    <property type="protein sequence ID" value="SEK28962.1"/>
    <property type="molecule type" value="Genomic_DNA"/>
</dbReference>
<gene>
    <name evidence="3" type="ORF">SAMN05216439_0754</name>
</gene>
<evidence type="ECO:0000313" key="4">
    <source>
        <dbReference type="Proteomes" id="UP000199506"/>
    </source>
</evidence>
<dbReference type="CDD" id="cd05233">
    <property type="entry name" value="SDR_c"/>
    <property type="match status" value="1"/>
</dbReference>
<dbReference type="InterPro" id="IPR050259">
    <property type="entry name" value="SDR"/>
</dbReference>